<evidence type="ECO:0000313" key="3">
    <source>
        <dbReference type="EMBL" id="MDY0746689.1"/>
    </source>
</evidence>
<dbReference type="SUPFAM" id="SSF52833">
    <property type="entry name" value="Thioredoxin-like"/>
    <property type="match status" value="1"/>
</dbReference>
<keyword evidence="1 3" id="KW-0413">Isomerase</keyword>
<organism evidence="3 4">
    <name type="scientific">Roseateles agri</name>
    <dbReference type="NCBI Taxonomy" id="3098619"/>
    <lineage>
        <taxon>Bacteria</taxon>
        <taxon>Pseudomonadati</taxon>
        <taxon>Pseudomonadota</taxon>
        <taxon>Betaproteobacteria</taxon>
        <taxon>Burkholderiales</taxon>
        <taxon>Sphaerotilaceae</taxon>
        <taxon>Roseateles</taxon>
    </lineage>
</organism>
<dbReference type="GO" id="GO:0016853">
    <property type="term" value="F:isomerase activity"/>
    <property type="evidence" value="ECO:0007669"/>
    <property type="project" value="UniProtKB-KW"/>
</dbReference>
<sequence length="216" mass="24161">MKTITFYFDPVSPYAYLAFEHLPEALQGLSYEVEYRPILFAALLHAIGQKGPAEIETKRQWTFRQVAWQADQLGIPLQVPAEHPFNPLPLLRLLWAAPQMPGATPNRLQCEQVFRYAWQAGGASATDPQRLQALKDALAPKQDPAGEPVKDLLRNETERVLKRGVFGVPTFELDGRLFWGLDALPMLAGQLRGDDWFAGKAWDQAGASRPGVVRRG</sequence>
<dbReference type="Gene3D" id="3.40.30.10">
    <property type="entry name" value="Glutaredoxin"/>
    <property type="match status" value="1"/>
</dbReference>
<accession>A0ABU5DK63</accession>
<evidence type="ECO:0000256" key="1">
    <source>
        <dbReference type="PIRNR" id="PIRNR006386"/>
    </source>
</evidence>
<name>A0ABU5DK63_9BURK</name>
<dbReference type="RefSeq" id="WP_320424635.1">
    <property type="nucleotide sequence ID" value="NZ_JAXCLA010000006.1"/>
</dbReference>
<gene>
    <name evidence="3" type="ORF">SNE35_19405</name>
</gene>
<dbReference type="PANTHER" id="PTHR42943:SF2">
    <property type="entry name" value="GLUTATHIONE S-TRANSFERASE KAPPA 1"/>
    <property type="match status" value="1"/>
</dbReference>
<evidence type="ECO:0000259" key="2">
    <source>
        <dbReference type="Pfam" id="PF01323"/>
    </source>
</evidence>
<dbReference type="InterPro" id="IPR036249">
    <property type="entry name" value="Thioredoxin-like_sf"/>
</dbReference>
<dbReference type="EC" id="5.99.1.4" evidence="1"/>
<comment type="caution">
    <text evidence="3">The sequence shown here is derived from an EMBL/GenBank/DDBJ whole genome shotgun (WGS) entry which is preliminary data.</text>
</comment>
<keyword evidence="4" id="KW-1185">Reference proteome</keyword>
<dbReference type="InterPro" id="IPR001853">
    <property type="entry name" value="DSBA-like_thioredoxin_dom"/>
</dbReference>
<comment type="catalytic activity">
    <reaction evidence="1">
        <text>2-hydroxychromene-2-carboxylate = (3E)-4-(2-hydroxyphenyl)-2-oxobut-3-enoate</text>
        <dbReference type="Rhea" id="RHEA:27401"/>
        <dbReference type="ChEBI" id="CHEBI:59350"/>
        <dbReference type="ChEBI" id="CHEBI:59353"/>
        <dbReference type="EC" id="5.99.1.4"/>
    </reaction>
</comment>
<evidence type="ECO:0000313" key="4">
    <source>
        <dbReference type="Proteomes" id="UP001285263"/>
    </source>
</evidence>
<dbReference type="EMBL" id="JAXCLA010000006">
    <property type="protein sequence ID" value="MDY0746689.1"/>
    <property type="molecule type" value="Genomic_DNA"/>
</dbReference>
<dbReference type="PIRSF" id="PIRSF006386">
    <property type="entry name" value="HCCAis_GSTk"/>
    <property type="match status" value="1"/>
</dbReference>
<protein>
    <recommendedName>
        <fullName evidence="1">2-hydroxychromene-2-carboxylate isomerase</fullName>
        <ecNumber evidence="1">5.99.1.4</ecNumber>
    </recommendedName>
</protein>
<comment type="similarity">
    <text evidence="1">Belongs to the GST superfamily. NadH family.</text>
</comment>
<dbReference type="InterPro" id="IPR044087">
    <property type="entry name" value="NahD-like"/>
</dbReference>
<dbReference type="InterPro" id="IPR051924">
    <property type="entry name" value="GST_Kappa/NadH"/>
</dbReference>
<dbReference type="PANTHER" id="PTHR42943">
    <property type="entry name" value="GLUTATHIONE S-TRANSFERASE KAPPA"/>
    <property type="match status" value="1"/>
</dbReference>
<proteinExistence type="inferred from homology"/>
<dbReference type="InterPro" id="IPR014440">
    <property type="entry name" value="HCCAis_GSTk"/>
</dbReference>
<reference evidence="3 4" key="1">
    <citation type="submission" date="2023-11" db="EMBL/GenBank/DDBJ databases">
        <title>Paucibacter sp. nov., isolated from fresh soil in Korea.</title>
        <authorList>
            <person name="Le N.T.T."/>
        </authorList>
    </citation>
    <scope>NUCLEOTIDE SEQUENCE [LARGE SCALE GENOMIC DNA]</scope>
    <source>
        <strain evidence="3 4">R3-3</strain>
    </source>
</reference>
<dbReference type="CDD" id="cd03022">
    <property type="entry name" value="DsbA_HCCA_Iso"/>
    <property type="match status" value="1"/>
</dbReference>
<feature type="domain" description="DSBA-like thioredoxin" evidence="2">
    <location>
        <begin position="3"/>
        <end position="191"/>
    </location>
</feature>
<dbReference type="Pfam" id="PF01323">
    <property type="entry name" value="DSBA"/>
    <property type="match status" value="1"/>
</dbReference>
<dbReference type="Proteomes" id="UP001285263">
    <property type="component" value="Unassembled WGS sequence"/>
</dbReference>